<protein>
    <submittedName>
        <fullName evidence="1">Uncharacterized protein</fullName>
    </submittedName>
</protein>
<evidence type="ECO:0000313" key="2">
    <source>
        <dbReference type="Proteomes" id="UP000077266"/>
    </source>
</evidence>
<dbReference type="Proteomes" id="UP000077266">
    <property type="component" value="Unassembled WGS sequence"/>
</dbReference>
<accession>A0A165GQ20</accession>
<organism evidence="1 2">
    <name type="scientific">Exidia glandulosa HHB12029</name>
    <dbReference type="NCBI Taxonomy" id="1314781"/>
    <lineage>
        <taxon>Eukaryota</taxon>
        <taxon>Fungi</taxon>
        <taxon>Dikarya</taxon>
        <taxon>Basidiomycota</taxon>
        <taxon>Agaricomycotina</taxon>
        <taxon>Agaricomycetes</taxon>
        <taxon>Auriculariales</taxon>
        <taxon>Exidiaceae</taxon>
        <taxon>Exidia</taxon>
    </lineage>
</organism>
<name>A0A165GQ20_EXIGL</name>
<gene>
    <name evidence="1" type="ORF">EXIGLDRAFT_770406</name>
</gene>
<sequence length="256" mass="29041">MHDPSYDSDGASTIAEQPQRTMDAGALMDAFVRRREEERQRGTLYGWHESACAFCEGERPMHAWNAEGSRLVQNFVEAAGGSRRFGDMEGLIRGLFQAYPTRLIDAARLKTSDDRRILARDVYVAAWSLESHFPPPDAGGQRVFDWRVDALVIMDALKHMEACEDSGMLRSEAEKRKRKLRELGDLAKHRLRHGQYWDEGVGGLASEYDVLLEKVDRRFVERVWDDLAAASLAGEVTLGGMVREMSVAMDLRSEYR</sequence>
<dbReference type="InParanoid" id="A0A165GQ20"/>
<evidence type="ECO:0000313" key="1">
    <source>
        <dbReference type="EMBL" id="KZV90840.1"/>
    </source>
</evidence>
<dbReference type="AlphaFoldDB" id="A0A165GQ20"/>
<dbReference type="EMBL" id="KV426039">
    <property type="protein sequence ID" value="KZV90840.1"/>
    <property type="molecule type" value="Genomic_DNA"/>
</dbReference>
<keyword evidence="2" id="KW-1185">Reference proteome</keyword>
<reference evidence="1 2" key="1">
    <citation type="journal article" date="2016" name="Mol. Biol. Evol.">
        <title>Comparative Genomics of Early-Diverging Mushroom-Forming Fungi Provides Insights into the Origins of Lignocellulose Decay Capabilities.</title>
        <authorList>
            <person name="Nagy L.G."/>
            <person name="Riley R."/>
            <person name="Tritt A."/>
            <person name="Adam C."/>
            <person name="Daum C."/>
            <person name="Floudas D."/>
            <person name="Sun H."/>
            <person name="Yadav J.S."/>
            <person name="Pangilinan J."/>
            <person name="Larsson K.H."/>
            <person name="Matsuura K."/>
            <person name="Barry K."/>
            <person name="Labutti K."/>
            <person name="Kuo R."/>
            <person name="Ohm R.A."/>
            <person name="Bhattacharya S.S."/>
            <person name="Shirouzu T."/>
            <person name="Yoshinaga Y."/>
            <person name="Martin F.M."/>
            <person name="Grigoriev I.V."/>
            <person name="Hibbett D.S."/>
        </authorList>
    </citation>
    <scope>NUCLEOTIDE SEQUENCE [LARGE SCALE GENOMIC DNA]</scope>
    <source>
        <strain evidence="1 2">HHB12029</strain>
    </source>
</reference>
<proteinExistence type="predicted"/>